<evidence type="ECO:0000256" key="1">
    <source>
        <dbReference type="ARBA" id="ARBA00004906"/>
    </source>
</evidence>
<dbReference type="GO" id="GO:0031146">
    <property type="term" value="P:SCF-dependent proteasomal ubiquitin-dependent protein catabolic process"/>
    <property type="evidence" value="ECO:0007669"/>
    <property type="project" value="UniProtKB-ARBA"/>
</dbReference>
<feature type="domain" description="Cullin family profile" evidence="8">
    <location>
        <begin position="404"/>
        <end position="635"/>
    </location>
</feature>
<dbReference type="GO" id="GO:0019005">
    <property type="term" value="C:SCF ubiquitin ligase complex"/>
    <property type="evidence" value="ECO:0007669"/>
    <property type="project" value="UniProtKB-ARBA"/>
</dbReference>
<dbReference type="InterPro" id="IPR059120">
    <property type="entry name" value="Cullin-like_AB"/>
</dbReference>
<dbReference type="InterPro" id="IPR016158">
    <property type="entry name" value="Cullin_homology"/>
</dbReference>
<dbReference type="FunFam" id="1.20.1310.10:FF:000029">
    <property type="entry name" value="Cullin homolog 1"/>
    <property type="match status" value="1"/>
</dbReference>
<name>A0A2N1JDD4_9BASI</name>
<sequence>MANSISGVALPPSNDIVATWAFLEQGIDVMMARLTQGMSYERYMQLYTVAYNYCISSGMGGASGIAAGAHLIGGELYTRVAHYFQQHLQTTLRDVEQLNGEALLRCYSAEWERYTNGTNFVHRLLVYLNRHWVKHEREEGRTDVHTIYTLALNQWKRFVFLPIEKDGRLTDALLHQIQLQRDGEVVQSTLLKSVLDSFVSLGIDDTDATRVNLDVYRTYFQQAFLDATEAHYKAESDAFLAQNSVTDYMRKADVRLKEEADRIEMYLHPTTQRQLMEVCRHQLLTKHSQLLWDQFGALLENEMTVDLSRMYTLLFQIPGGLDPLREQFELYARNVGLESVARVVEESPTVDPAKYIASLLSVYEQCMQTIETSFQLEAGFIAALDKACRVFMNENQATGTSASKSPELLAKYIDGLLKKSNRNTEDMVFVDAFDRAMIVFKYIEDRDFFQKFYAKFLARRLVTFASASMDAEESMISKLKGICGFEYTSKMQRMFTEVGLSKELNERFREAEAAKQNSALHAIDFYALVLANGIWPLQAPSSDFSVPPELQPAHEAFKDFYATEHSRRVLTWLWHLSSNDLHTTYLPRKHIFQASTYQCAILLLFNTDTVLTREEIATATRLENSVLRSAMLPLVKSKVLHELDDSFSLNMDFKSKKVRVNLQTPVRAEQKAESTEVAKTVEEDRKVLLQATIVRIMKARKTLKHNLLLPEVIGQVQSRFHPKVSDIKKAIDTLIEKEFLQRAEGEKDLYSYVA</sequence>
<dbReference type="InterPro" id="IPR019559">
    <property type="entry name" value="Cullin_neddylation_domain"/>
</dbReference>
<dbReference type="Gene3D" id="1.10.10.10">
    <property type="entry name" value="Winged helix-like DNA-binding domain superfamily/Winged helix DNA-binding domain"/>
    <property type="match status" value="1"/>
</dbReference>
<evidence type="ECO:0000256" key="2">
    <source>
        <dbReference type="ARBA" id="ARBA00006019"/>
    </source>
</evidence>
<dbReference type="InterPro" id="IPR036390">
    <property type="entry name" value="WH_DNA-bd_sf"/>
</dbReference>
<dbReference type="FunFam" id="1.10.10.10:FF:000014">
    <property type="entry name" value="Cullin 1"/>
    <property type="match status" value="1"/>
</dbReference>
<evidence type="ECO:0000256" key="6">
    <source>
        <dbReference type="PROSITE-ProRule" id="PRU00330"/>
    </source>
</evidence>
<organism evidence="9 10">
    <name type="scientific">Malassezia vespertilionis</name>
    <dbReference type="NCBI Taxonomy" id="2020962"/>
    <lineage>
        <taxon>Eukaryota</taxon>
        <taxon>Fungi</taxon>
        <taxon>Dikarya</taxon>
        <taxon>Basidiomycota</taxon>
        <taxon>Ustilaginomycotina</taxon>
        <taxon>Malasseziomycetes</taxon>
        <taxon>Malasseziales</taxon>
        <taxon>Malasseziaceae</taxon>
        <taxon>Malassezia</taxon>
    </lineage>
</organism>
<dbReference type="GO" id="GO:0005634">
    <property type="term" value="C:nucleus"/>
    <property type="evidence" value="ECO:0007669"/>
    <property type="project" value="UniProtKB-ARBA"/>
</dbReference>
<comment type="similarity">
    <text evidence="2 6 7">Belongs to the cullin family.</text>
</comment>
<evidence type="ECO:0000256" key="3">
    <source>
        <dbReference type="ARBA" id="ARBA00022499"/>
    </source>
</evidence>
<dbReference type="SUPFAM" id="SSF46785">
    <property type="entry name" value="Winged helix' DNA-binding domain"/>
    <property type="match status" value="1"/>
</dbReference>
<gene>
    <name evidence="9" type="ORF">MVES_001746</name>
</gene>
<dbReference type="InterPro" id="IPR016159">
    <property type="entry name" value="Cullin_repeat-like_dom_sf"/>
</dbReference>
<dbReference type="Pfam" id="PF10557">
    <property type="entry name" value="Cullin_Nedd8"/>
    <property type="match status" value="1"/>
</dbReference>
<protein>
    <recommendedName>
        <fullName evidence="8">Cullin family profile domain-containing protein</fullName>
    </recommendedName>
</protein>
<dbReference type="SMART" id="SM00182">
    <property type="entry name" value="CULLIN"/>
    <property type="match status" value="1"/>
</dbReference>
<dbReference type="Pfam" id="PF00888">
    <property type="entry name" value="Cullin"/>
    <property type="match status" value="1"/>
</dbReference>
<evidence type="ECO:0000259" key="8">
    <source>
        <dbReference type="PROSITE" id="PS50069"/>
    </source>
</evidence>
<dbReference type="Proteomes" id="UP000232875">
    <property type="component" value="Unassembled WGS sequence"/>
</dbReference>
<keyword evidence="3" id="KW-1017">Isopeptide bond</keyword>
<dbReference type="GO" id="GO:0031625">
    <property type="term" value="F:ubiquitin protein ligase binding"/>
    <property type="evidence" value="ECO:0007669"/>
    <property type="project" value="InterPro"/>
</dbReference>
<dbReference type="SUPFAM" id="SSF75632">
    <property type="entry name" value="Cullin homology domain"/>
    <property type="match status" value="1"/>
</dbReference>
<dbReference type="FunFam" id="1.20.1310.10:FF:000012">
    <property type="entry name" value="Cullin 2"/>
    <property type="match status" value="1"/>
</dbReference>
<dbReference type="Gene3D" id="1.20.1310.10">
    <property type="entry name" value="Cullin Repeats"/>
    <property type="match status" value="4"/>
</dbReference>
<dbReference type="InterPro" id="IPR036388">
    <property type="entry name" value="WH-like_DNA-bd_sf"/>
</dbReference>
<evidence type="ECO:0000313" key="10">
    <source>
        <dbReference type="Proteomes" id="UP000232875"/>
    </source>
</evidence>
<proteinExistence type="inferred from homology"/>
<dbReference type="PANTHER" id="PTHR11932">
    <property type="entry name" value="CULLIN"/>
    <property type="match status" value="1"/>
</dbReference>
<dbReference type="PROSITE" id="PS50069">
    <property type="entry name" value="CULLIN_2"/>
    <property type="match status" value="1"/>
</dbReference>
<comment type="pathway">
    <text evidence="1">Protein modification; protein ubiquitination.</text>
</comment>
<dbReference type="InterPro" id="IPR045093">
    <property type="entry name" value="Cullin"/>
</dbReference>
<dbReference type="STRING" id="2020962.A0A2N1JDD4"/>
<evidence type="ECO:0000256" key="5">
    <source>
        <dbReference type="ARBA" id="ARBA00022843"/>
    </source>
</evidence>
<evidence type="ECO:0000256" key="7">
    <source>
        <dbReference type="RuleBase" id="RU003829"/>
    </source>
</evidence>
<dbReference type="SMART" id="SM00884">
    <property type="entry name" value="Cullin_Nedd8"/>
    <property type="match status" value="1"/>
</dbReference>
<keyword evidence="5" id="KW-0832">Ubl conjugation</keyword>
<evidence type="ECO:0000313" key="9">
    <source>
        <dbReference type="EMBL" id="PKI84553.1"/>
    </source>
</evidence>
<keyword evidence="10" id="KW-1185">Reference proteome</keyword>
<accession>A0A2N1JDD4</accession>
<keyword evidence="4" id="KW-0833">Ubl conjugation pathway</keyword>
<dbReference type="OrthoDB" id="27073at2759"/>
<dbReference type="InterPro" id="IPR001373">
    <property type="entry name" value="Cullin_N"/>
</dbReference>
<dbReference type="InterPro" id="IPR036317">
    <property type="entry name" value="Cullin_homology_sf"/>
</dbReference>
<dbReference type="Gene3D" id="3.30.230.130">
    <property type="entry name" value="Cullin, Chain C, Domain 2"/>
    <property type="match status" value="1"/>
</dbReference>
<evidence type="ECO:0000256" key="4">
    <source>
        <dbReference type="ARBA" id="ARBA00022786"/>
    </source>
</evidence>
<reference evidence="9 10" key="1">
    <citation type="submission" date="2017-10" db="EMBL/GenBank/DDBJ databases">
        <title>A novel species of cold-tolerant Malassezia isolated from bats.</title>
        <authorList>
            <person name="Lorch J.M."/>
            <person name="Palmer J.M."/>
            <person name="Vanderwolf K.J."/>
            <person name="Schmidt K.Z."/>
            <person name="Verant M.L."/>
            <person name="Weller T.J."/>
            <person name="Blehert D.S."/>
        </authorList>
    </citation>
    <scope>NUCLEOTIDE SEQUENCE [LARGE SCALE GENOMIC DNA]</scope>
    <source>
        <strain evidence="9 10">NWHC:44797-103</strain>
    </source>
</reference>
<dbReference type="SUPFAM" id="SSF74788">
    <property type="entry name" value="Cullin repeat-like"/>
    <property type="match status" value="1"/>
</dbReference>
<dbReference type="EMBL" id="KZ454989">
    <property type="protein sequence ID" value="PKI84553.1"/>
    <property type="molecule type" value="Genomic_DNA"/>
</dbReference>
<dbReference type="Pfam" id="PF26557">
    <property type="entry name" value="Cullin_AB"/>
    <property type="match status" value="1"/>
</dbReference>
<dbReference type="FunFam" id="1.20.1310.10:FF:000011">
    <property type="entry name" value="Cullin 1"/>
    <property type="match status" value="1"/>
</dbReference>
<dbReference type="AlphaFoldDB" id="A0A2N1JDD4"/>